<dbReference type="EMBL" id="CP042997">
    <property type="protein sequence ID" value="QEH33894.1"/>
    <property type="molecule type" value="Genomic_DNA"/>
</dbReference>
<reference evidence="3 4" key="1">
    <citation type="submission" date="2019-08" db="EMBL/GenBank/DDBJ databases">
        <title>Deep-cultivation of Planctomycetes and their phenomic and genomic characterization uncovers novel biology.</title>
        <authorList>
            <person name="Wiegand S."/>
            <person name="Jogler M."/>
            <person name="Boedeker C."/>
            <person name="Pinto D."/>
            <person name="Vollmers J."/>
            <person name="Rivas-Marin E."/>
            <person name="Kohn T."/>
            <person name="Peeters S.H."/>
            <person name="Heuer A."/>
            <person name="Rast P."/>
            <person name="Oberbeckmann S."/>
            <person name="Bunk B."/>
            <person name="Jeske O."/>
            <person name="Meyerdierks A."/>
            <person name="Storesund J.E."/>
            <person name="Kallscheuer N."/>
            <person name="Luecker S."/>
            <person name="Lage O.M."/>
            <person name="Pohl T."/>
            <person name="Merkel B.J."/>
            <person name="Hornburger P."/>
            <person name="Mueller R.-W."/>
            <person name="Bruemmer F."/>
            <person name="Labrenz M."/>
            <person name="Spormann A.M."/>
            <person name="Op den Camp H."/>
            <person name="Overmann J."/>
            <person name="Amann R."/>
            <person name="Jetten M.S.M."/>
            <person name="Mascher T."/>
            <person name="Medema M.H."/>
            <person name="Devos D.P."/>
            <person name="Kaster A.-K."/>
            <person name="Ovreas L."/>
            <person name="Rohde M."/>
            <person name="Galperin M.Y."/>
            <person name="Jogler C."/>
        </authorList>
    </citation>
    <scope>NUCLEOTIDE SEQUENCE [LARGE SCALE GENOMIC DNA]</scope>
    <source>
        <strain evidence="3 4">OJF2</strain>
    </source>
</reference>
<evidence type="ECO:0000256" key="1">
    <source>
        <dbReference type="ARBA" id="ARBA00022729"/>
    </source>
</evidence>
<name>A0A5B9W0Z6_9BACT</name>
<feature type="region of interest" description="Disordered" evidence="2">
    <location>
        <begin position="216"/>
        <end position="240"/>
    </location>
</feature>
<protein>
    <recommendedName>
        <fullName evidence="5">FG-GAP repeat protein</fullName>
    </recommendedName>
</protein>
<gene>
    <name evidence="3" type="ORF">OJF2_24260</name>
</gene>
<evidence type="ECO:0000313" key="4">
    <source>
        <dbReference type="Proteomes" id="UP000324233"/>
    </source>
</evidence>
<proteinExistence type="predicted"/>
<dbReference type="Proteomes" id="UP000324233">
    <property type="component" value="Chromosome"/>
</dbReference>
<evidence type="ECO:0008006" key="5">
    <source>
        <dbReference type="Google" id="ProtNLM"/>
    </source>
</evidence>
<evidence type="ECO:0000256" key="2">
    <source>
        <dbReference type="SAM" id="MobiDB-lite"/>
    </source>
</evidence>
<dbReference type="AlphaFoldDB" id="A0A5B9W0Z6"/>
<evidence type="ECO:0000313" key="3">
    <source>
        <dbReference type="EMBL" id="QEH33894.1"/>
    </source>
</evidence>
<dbReference type="KEGG" id="agv:OJF2_24260"/>
<dbReference type="PANTHER" id="PTHR44103">
    <property type="entry name" value="PROPROTEIN CONVERTASE P"/>
    <property type="match status" value="1"/>
</dbReference>
<dbReference type="InterPro" id="IPR013517">
    <property type="entry name" value="FG-GAP"/>
</dbReference>
<sequence>MTGSDDCCDKAPGFHWFRREADGTYAAKGEVLVRVSAIQAGPSIADAVKLQALSDELARYRMRVRFADWDDDGHVDILAVDTRSRGRIARTRGRWRPEGAVDAAAEVEGSPKVEHVDCQPVVIDWDGDGRLDLITADHVLPSRDARAYTCRVWLQRNEGQAGSPRLGPRRLLTSFENWGVTVGVDAADLDGEGRPGLLLAARTGEQAPSYRTAVWYHPRRRPPITPGTRRDAGPDASRQP</sequence>
<organism evidence="3 4">
    <name type="scientific">Aquisphaera giovannonii</name>
    <dbReference type="NCBI Taxonomy" id="406548"/>
    <lineage>
        <taxon>Bacteria</taxon>
        <taxon>Pseudomonadati</taxon>
        <taxon>Planctomycetota</taxon>
        <taxon>Planctomycetia</taxon>
        <taxon>Isosphaerales</taxon>
        <taxon>Isosphaeraceae</taxon>
        <taxon>Aquisphaera</taxon>
    </lineage>
</organism>
<dbReference type="PANTHER" id="PTHR44103:SF1">
    <property type="entry name" value="PROPROTEIN CONVERTASE P"/>
    <property type="match status" value="1"/>
</dbReference>
<dbReference type="Pfam" id="PF13517">
    <property type="entry name" value="FG-GAP_3"/>
    <property type="match status" value="1"/>
</dbReference>
<keyword evidence="4" id="KW-1185">Reference proteome</keyword>
<dbReference type="InterPro" id="IPR028994">
    <property type="entry name" value="Integrin_alpha_N"/>
</dbReference>
<dbReference type="Gene3D" id="2.130.10.130">
    <property type="entry name" value="Integrin alpha, N-terminal"/>
    <property type="match status" value="1"/>
</dbReference>
<dbReference type="RefSeq" id="WP_148593891.1">
    <property type="nucleotide sequence ID" value="NZ_CP042997.1"/>
</dbReference>
<keyword evidence="1" id="KW-0732">Signal</keyword>
<accession>A0A5B9W0Z6</accession>
<dbReference type="SUPFAM" id="SSF69318">
    <property type="entry name" value="Integrin alpha N-terminal domain"/>
    <property type="match status" value="1"/>
</dbReference>